<dbReference type="PANTHER" id="PTHR48100">
    <property type="entry name" value="BROAD-SPECIFICITY PHOSPHATASE YOR283W-RELATED"/>
    <property type="match status" value="1"/>
</dbReference>
<evidence type="ECO:0000313" key="1">
    <source>
        <dbReference type="EMBL" id="MPL60476.1"/>
    </source>
</evidence>
<dbReference type="PANTHER" id="PTHR48100:SF62">
    <property type="entry name" value="GLUCOSYL-3-PHOSPHOGLYCERATE PHOSPHATASE"/>
    <property type="match status" value="1"/>
</dbReference>
<dbReference type="EMBL" id="VSSQ01000012">
    <property type="protein sequence ID" value="MPL60476.1"/>
    <property type="molecule type" value="Genomic_DNA"/>
</dbReference>
<gene>
    <name evidence="1" type="primary">pspA_2</name>
    <name evidence="1" type="ORF">SDC9_06037</name>
</gene>
<dbReference type="GO" id="GO:0005737">
    <property type="term" value="C:cytoplasm"/>
    <property type="evidence" value="ECO:0007669"/>
    <property type="project" value="TreeGrafter"/>
</dbReference>
<dbReference type="InterPro" id="IPR029033">
    <property type="entry name" value="His_PPase_superfam"/>
</dbReference>
<dbReference type="PROSITE" id="PS00175">
    <property type="entry name" value="PG_MUTASE"/>
    <property type="match status" value="1"/>
</dbReference>
<dbReference type="GO" id="GO:0009236">
    <property type="term" value="P:cobalamin biosynthetic process"/>
    <property type="evidence" value="ECO:0007669"/>
    <property type="project" value="InterPro"/>
</dbReference>
<dbReference type="InterPro" id="IPR001345">
    <property type="entry name" value="PG/BPGM_mutase_AS"/>
</dbReference>
<dbReference type="InterPro" id="IPR017578">
    <property type="entry name" value="Ribazole_CobC"/>
</dbReference>
<comment type="caution">
    <text evidence="1">The sequence shown here is derived from an EMBL/GenBank/DDBJ whole genome shotgun (WGS) entry which is preliminary data.</text>
</comment>
<dbReference type="SUPFAM" id="SSF53254">
    <property type="entry name" value="Phosphoglycerate mutase-like"/>
    <property type="match status" value="1"/>
</dbReference>
<dbReference type="Pfam" id="PF00300">
    <property type="entry name" value="His_Phos_1"/>
    <property type="match status" value="1"/>
</dbReference>
<dbReference type="AlphaFoldDB" id="A0A644T0T9"/>
<name>A0A644T0T9_9ZZZZ</name>
<organism evidence="1">
    <name type="scientific">bioreactor metagenome</name>
    <dbReference type="NCBI Taxonomy" id="1076179"/>
    <lineage>
        <taxon>unclassified sequences</taxon>
        <taxon>metagenomes</taxon>
        <taxon>ecological metagenomes</taxon>
    </lineage>
</organism>
<accession>A0A644T0T9</accession>
<keyword evidence="1" id="KW-0378">Hydrolase</keyword>
<proteinExistence type="predicted"/>
<dbReference type="InterPro" id="IPR013078">
    <property type="entry name" value="His_Pase_superF_clade-1"/>
</dbReference>
<sequence>MTKIILVRHGQTIWNVEMKYQGQTDIDLTEKGIIQAQLVADRLAKEPLSAVYSSDLSRAFITAKAIAAKHTLQVIAVPELREINFGDWEGLTYTNINSGWPQTMNKLFTCPEEVIIPGGESFPQVKERATAALARIAHNHPNETIVVVSHGGTIRTLICAALNIHLNYVWNIKQDNTAVNILEYHDNRIMVSLVNDTGHLTEK</sequence>
<dbReference type="CDD" id="cd07067">
    <property type="entry name" value="HP_PGM_like"/>
    <property type="match status" value="1"/>
</dbReference>
<reference evidence="1" key="1">
    <citation type="submission" date="2019-08" db="EMBL/GenBank/DDBJ databases">
        <authorList>
            <person name="Kucharzyk K."/>
            <person name="Murdoch R.W."/>
            <person name="Higgins S."/>
            <person name="Loffler F."/>
        </authorList>
    </citation>
    <scope>NUCLEOTIDE SEQUENCE</scope>
</reference>
<dbReference type="Gene3D" id="3.40.50.1240">
    <property type="entry name" value="Phosphoglycerate mutase-like"/>
    <property type="match status" value="1"/>
</dbReference>
<dbReference type="GO" id="GO:0043755">
    <property type="term" value="F:alpha-ribazole phosphatase activity"/>
    <property type="evidence" value="ECO:0007669"/>
    <property type="project" value="InterPro"/>
</dbReference>
<dbReference type="PIRSF" id="PIRSF000709">
    <property type="entry name" value="6PFK_2-Ptase"/>
    <property type="match status" value="1"/>
</dbReference>
<dbReference type="EC" id="3.1.3.3" evidence="1"/>
<dbReference type="SMART" id="SM00855">
    <property type="entry name" value="PGAM"/>
    <property type="match status" value="1"/>
</dbReference>
<dbReference type="NCBIfam" id="TIGR03162">
    <property type="entry name" value="ribazole_cobC"/>
    <property type="match status" value="1"/>
</dbReference>
<dbReference type="InterPro" id="IPR050275">
    <property type="entry name" value="PGM_Phosphatase"/>
</dbReference>
<protein>
    <submittedName>
        <fullName evidence="1">Phosphoserine phosphatase 1</fullName>
        <ecNumber evidence="1">3.1.3.3</ecNumber>
    </submittedName>
</protein>